<evidence type="ECO:0000259" key="1">
    <source>
        <dbReference type="Pfam" id="PF01937"/>
    </source>
</evidence>
<accession>A0A9D2T0N8</accession>
<dbReference type="InterPro" id="IPR002791">
    <property type="entry name" value="ARMT1-like_metal-bd"/>
</dbReference>
<dbReference type="InterPro" id="IPR014444">
    <property type="entry name" value="PH1575-like"/>
</dbReference>
<dbReference type="EMBL" id="DWWI01000079">
    <property type="protein sequence ID" value="HJC42778.1"/>
    <property type="molecule type" value="Genomic_DNA"/>
</dbReference>
<protein>
    <submittedName>
        <fullName evidence="2">DUF89 family protein</fullName>
    </submittedName>
</protein>
<comment type="caution">
    <text evidence="2">The sequence shown here is derived from an EMBL/GenBank/DDBJ whole genome shotgun (WGS) entry which is preliminary data.</text>
</comment>
<feature type="domain" description="Damage-control phosphatase ARMT1-like metal-binding" evidence="1">
    <location>
        <begin position="7"/>
        <end position="277"/>
    </location>
</feature>
<reference evidence="2" key="2">
    <citation type="submission" date="2021-04" db="EMBL/GenBank/DDBJ databases">
        <authorList>
            <person name="Gilroy R."/>
        </authorList>
    </citation>
    <scope>NUCLEOTIDE SEQUENCE</scope>
    <source>
        <strain evidence="2">CHK165-2605</strain>
    </source>
</reference>
<name>A0A9D2T0N8_9FIRM</name>
<gene>
    <name evidence="2" type="ORF">H9756_03725</name>
</gene>
<proteinExistence type="predicted"/>
<dbReference type="Proteomes" id="UP000823895">
    <property type="component" value="Unassembled WGS sequence"/>
</dbReference>
<dbReference type="Pfam" id="PF01937">
    <property type="entry name" value="ARMT1-like_dom"/>
    <property type="match status" value="1"/>
</dbReference>
<evidence type="ECO:0000313" key="2">
    <source>
        <dbReference type="EMBL" id="HJC42778.1"/>
    </source>
</evidence>
<evidence type="ECO:0000313" key="3">
    <source>
        <dbReference type="Proteomes" id="UP000823895"/>
    </source>
</evidence>
<organism evidence="2 3">
    <name type="scientific">Candidatus Mediterraneibacter gallistercoris</name>
    <dbReference type="NCBI Taxonomy" id="2838671"/>
    <lineage>
        <taxon>Bacteria</taxon>
        <taxon>Bacillati</taxon>
        <taxon>Bacillota</taxon>
        <taxon>Clostridia</taxon>
        <taxon>Lachnospirales</taxon>
        <taxon>Lachnospiraceae</taxon>
        <taxon>Mediterraneibacter</taxon>
    </lineage>
</organism>
<dbReference type="Gene3D" id="3.40.50.10880">
    <property type="entry name" value="Uncharacterised protein PF01937, DUF89, domain 3"/>
    <property type="match status" value="1"/>
</dbReference>
<dbReference type="SUPFAM" id="SSF111321">
    <property type="entry name" value="AF1104-like"/>
    <property type="match status" value="1"/>
</dbReference>
<sequence length="291" mass="33504">MKVNSFCLTCLIQMQESQIRKFDDEDKKMRYMREVLAFLSSCNPDLSAPALVKPLSRIYEKYWGKRDSMAEVKKEFNDFLLSMEEEIEEQIRKHSDPLEAALCFARTGNYIDYAAVKDISKDKLLELFEEQEQAGLEKNEYDSFLKDMEQASKLVYLTDNCGEVVLDKIALKIIQERYPDLKVTAVVRGEPVVNDADLEAARYVGLDRVVKVMENGSGIAGTDLNDISDEARNEIETADVILSKGQGNFETIHGCGLNIYYLFLCKCDWFVQKFEVERFKGMFVNERRIPQ</sequence>
<dbReference type="Gene3D" id="1.10.285.20">
    <property type="entry name" value="Uncharacterised protein PF01937, DUF89, domain 2"/>
    <property type="match status" value="1"/>
</dbReference>
<dbReference type="AlphaFoldDB" id="A0A9D2T0N8"/>
<dbReference type="PIRSF" id="PIRSF006593">
    <property type="entry name" value="UCP006593"/>
    <property type="match status" value="1"/>
</dbReference>
<reference evidence="2" key="1">
    <citation type="journal article" date="2021" name="PeerJ">
        <title>Extensive microbial diversity within the chicken gut microbiome revealed by metagenomics and culture.</title>
        <authorList>
            <person name="Gilroy R."/>
            <person name="Ravi A."/>
            <person name="Getino M."/>
            <person name="Pursley I."/>
            <person name="Horton D.L."/>
            <person name="Alikhan N.F."/>
            <person name="Baker D."/>
            <person name="Gharbi K."/>
            <person name="Hall N."/>
            <person name="Watson M."/>
            <person name="Adriaenssens E.M."/>
            <person name="Foster-Nyarko E."/>
            <person name="Jarju S."/>
            <person name="Secka A."/>
            <person name="Antonio M."/>
            <person name="Oren A."/>
            <person name="Chaudhuri R.R."/>
            <person name="La Ragione R."/>
            <person name="Hildebrand F."/>
            <person name="Pallen M.J."/>
        </authorList>
    </citation>
    <scope>NUCLEOTIDE SEQUENCE</scope>
    <source>
        <strain evidence="2">CHK165-2605</strain>
    </source>
</reference>
<dbReference type="InterPro" id="IPR036075">
    <property type="entry name" value="ARMT-1-like_metal-bd_sf"/>
</dbReference>